<protein>
    <submittedName>
        <fullName evidence="3">Uncharacterized protein</fullName>
    </submittedName>
</protein>
<dbReference type="Proteomes" id="UP000887578">
    <property type="component" value="Unplaced"/>
</dbReference>
<sequence>MELKMQEIRRLEDDNANRYGQELELKLANKRICEMQAAEERSSKQIRELLNVVETLKSRNSDLEAQTERYHREETAAAVENQKLKSEISNLKAVNEKCFYRIKGLNDHIESLSRELNEEATYKLEIGKHEEEEKQCLTVTAAD</sequence>
<keyword evidence="2" id="KW-1185">Reference proteome</keyword>
<feature type="coiled-coil region" evidence="1">
    <location>
        <begin position="46"/>
        <end position="73"/>
    </location>
</feature>
<dbReference type="AlphaFoldDB" id="A0A914PI94"/>
<organism evidence="2 3">
    <name type="scientific">Panagrolaimus davidi</name>
    <dbReference type="NCBI Taxonomy" id="227884"/>
    <lineage>
        <taxon>Eukaryota</taxon>
        <taxon>Metazoa</taxon>
        <taxon>Ecdysozoa</taxon>
        <taxon>Nematoda</taxon>
        <taxon>Chromadorea</taxon>
        <taxon>Rhabditida</taxon>
        <taxon>Tylenchina</taxon>
        <taxon>Panagrolaimomorpha</taxon>
        <taxon>Panagrolaimoidea</taxon>
        <taxon>Panagrolaimidae</taxon>
        <taxon>Panagrolaimus</taxon>
    </lineage>
</organism>
<dbReference type="WBParaSite" id="PDA_v2.g18090.t1">
    <property type="protein sequence ID" value="PDA_v2.g18090.t1"/>
    <property type="gene ID" value="PDA_v2.g18090"/>
</dbReference>
<accession>A0A914PI94</accession>
<name>A0A914PI94_9BILA</name>
<reference evidence="3" key="1">
    <citation type="submission" date="2022-11" db="UniProtKB">
        <authorList>
            <consortium name="WormBaseParasite"/>
        </authorList>
    </citation>
    <scope>IDENTIFICATION</scope>
</reference>
<keyword evidence="1" id="KW-0175">Coiled coil</keyword>
<evidence type="ECO:0000313" key="3">
    <source>
        <dbReference type="WBParaSite" id="PDA_v2.g18090.t1"/>
    </source>
</evidence>
<evidence type="ECO:0000313" key="2">
    <source>
        <dbReference type="Proteomes" id="UP000887578"/>
    </source>
</evidence>
<evidence type="ECO:0000256" key="1">
    <source>
        <dbReference type="SAM" id="Coils"/>
    </source>
</evidence>
<proteinExistence type="predicted"/>